<dbReference type="InterPro" id="IPR036638">
    <property type="entry name" value="HLH_DNA-bd_sf"/>
</dbReference>
<comment type="subcellular location">
    <subcellularLocation>
        <location evidence="1">Nucleus</location>
    </subcellularLocation>
</comment>
<dbReference type="Pfam" id="PF00010">
    <property type="entry name" value="HLH"/>
    <property type="match status" value="1"/>
</dbReference>
<sequence length="710" mass="78146">MLLSFSTGIVIGAGLPVHGEIGEEDDGRRFGKGQSSTMAATADQKGFPDNLGKQLALAVRSTQWSYAIFWSFSAKQSGALGWTEGYYNGDIKTRKTVQAVELNSDPLGLQRTDQLRELFESLSLGESSPQPKRPTAALSPEDLTDTEWYFLVCMSFVFNVGQGLPGRSYAENETIWLRNAHLADTKLFSRSLLAKASVEVSKFVIMSVLDICICALVGYWECFLTACCFSFVWLIIMAGYWIRVTVTRTVVCFPHLGGVVELGTTELVREDRSLIQHIKTSFLGSSSDTVINPSQDLVYQVLDQSNIPENNLDEVEVYSPDTRSDEFADNVLIGGSSLADGADGEASQLQSWQCKDTAVGNGTNNATSSSDSVSQSHGNPEEKVREFEGKKASTANCVPVSEESNRQTSPNFNGGVGGGDVHYQSVLSSLLKSSHQLILGPYRNGLKESSFISWKDRKSTPWLSQSTSPQRLLKQVVFGVARMHENAKIESAKNKDMCVDHSGQQEGEEVDRNHVLSERKRREKISERFTILGSLVPSGGKADKVSVLDHTIEYLRELERKVQDLEAYKEAMERESTTQSKAHDAMERTSDNYGNSKLGSIPKLLGNKRRASDVERTTSENKRTRSSSSTDSITISITDKDVLIEMRCSWRQCVLIQVMEALTQLNLDSQSVQSSNTDGILSLSINAKSKGVKGASAGAIKQALQRIIRK</sequence>
<dbReference type="PANTHER" id="PTHR46266:SF3">
    <property type="entry name" value="TRANSCRIPTION FACTOR EGL1"/>
    <property type="match status" value="1"/>
</dbReference>
<feature type="compositionally biased region" description="Basic and acidic residues" evidence="6">
    <location>
        <begin position="610"/>
        <end position="623"/>
    </location>
</feature>
<comment type="caution">
    <text evidence="8">The sequence shown here is derived from an EMBL/GenBank/DDBJ whole genome shotgun (WGS) entry which is preliminary data.</text>
</comment>
<keyword evidence="9" id="KW-1185">Reference proteome</keyword>
<dbReference type="InterPro" id="IPR011598">
    <property type="entry name" value="bHLH_dom"/>
</dbReference>
<reference evidence="8" key="2">
    <citation type="submission" date="2020-08" db="EMBL/GenBank/DDBJ databases">
        <title>Plant Genome Project.</title>
        <authorList>
            <person name="Zhang R.-G."/>
        </authorList>
    </citation>
    <scope>NUCLEOTIDE SEQUENCE</scope>
    <source>
        <strain evidence="8">Huo1</strain>
        <tissue evidence="8">Leaf</tissue>
    </source>
</reference>
<dbReference type="SUPFAM" id="SSF47459">
    <property type="entry name" value="HLH, helix-loop-helix DNA-binding domain"/>
    <property type="match status" value="1"/>
</dbReference>
<evidence type="ECO:0000256" key="6">
    <source>
        <dbReference type="SAM" id="MobiDB-lite"/>
    </source>
</evidence>
<feature type="compositionally biased region" description="Basic and acidic residues" evidence="6">
    <location>
        <begin position="572"/>
        <end position="590"/>
    </location>
</feature>
<reference evidence="8" key="1">
    <citation type="submission" date="2018-01" db="EMBL/GenBank/DDBJ databases">
        <authorList>
            <person name="Mao J.F."/>
        </authorList>
    </citation>
    <scope>NUCLEOTIDE SEQUENCE</scope>
    <source>
        <strain evidence="8">Huo1</strain>
        <tissue evidence="8">Leaf</tissue>
    </source>
</reference>
<evidence type="ECO:0000313" key="8">
    <source>
        <dbReference type="EMBL" id="KAG6399328.1"/>
    </source>
</evidence>
<organism evidence="8">
    <name type="scientific">Salvia splendens</name>
    <name type="common">Scarlet sage</name>
    <dbReference type="NCBI Taxonomy" id="180675"/>
    <lineage>
        <taxon>Eukaryota</taxon>
        <taxon>Viridiplantae</taxon>
        <taxon>Streptophyta</taxon>
        <taxon>Embryophyta</taxon>
        <taxon>Tracheophyta</taxon>
        <taxon>Spermatophyta</taxon>
        <taxon>Magnoliopsida</taxon>
        <taxon>eudicotyledons</taxon>
        <taxon>Gunneridae</taxon>
        <taxon>Pentapetalae</taxon>
        <taxon>asterids</taxon>
        <taxon>lamiids</taxon>
        <taxon>Lamiales</taxon>
        <taxon>Lamiaceae</taxon>
        <taxon>Nepetoideae</taxon>
        <taxon>Mentheae</taxon>
        <taxon>Salviinae</taxon>
        <taxon>Salvia</taxon>
        <taxon>Salvia subgen. Calosphace</taxon>
        <taxon>core Calosphace</taxon>
    </lineage>
</organism>
<dbReference type="SMART" id="SM00353">
    <property type="entry name" value="HLH"/>
    <property type="match status" value="1"/>
</dbReference>
<dbReference type="PROSITE" id="PS50888">
    <property type="entry name" value="BHLH"/>
    <property type="match status" value="1"/>
</dbReference>
<feature type="region of interest" description="Disordered" evidence="6">
    <location>
        <begin position="572"/>
        <end position="631"/>
    </location>
</feature>
<gene>
    <name evidence="8" type="ORF">SASPL_140804</name>
</gene>
<dbReference type="GO" id="GO:0080090">
    <property type="term" value="P:regulation of primary metabolic process"/>
    <property type="evidence" value="ECO:0007669"/>
    <property type="project" value="UniProtKB-ARBA"/>
</dbReference>
<keyword evidence="5" id="KW-0539">Nucleus</keyword>
<feature type="region of interest" description="Disordered" evidence="6">
    <location>
        <begin position="357"/>
        <end position="417"/>
    </location>
</feature>
<keyword evidence="2" id="KW-0805">Transcription regulation</keyword>
<dbReference type="PANTHER" id="PTHR46266">
    <property type="entry name" value="TRANSCRIPTION FACTOR TT8"/>
    <property type="match status" value="1"/>
</dbReference>
<dbReference type="InterPro" id="IPR025610">
    <property type="entry name" value="MYC/MYB_N"/>
</dbReference>
<dbReference type="EMBL" id="PNBA02000015">
    <property type="protein sequence ID" value="KAG6399328.1"/>
    <property type="molecule type" value="Genomic_DNA"/>
</dbReference>
<dbReference type="GO" id="GO:0046983">
    <property type="term" value="F:protein dimerization activity"/>
    <property type="evidence" value="ECO:0007669"/>
    <property type="project" value="InterPro"/>
</dbReference>
<dbReference type="Pfam" id="PF22754">
    <property type="entry name" value="bHLH-TF_ACT-like_plant"/>
    <property type="match status" value="1"/>
</dbReference>
<evidence type="ECO:0000256" key="1">
    <source>
        <dbReference type="ARBA" id="ARBA00004123"/>
    </source>
</evidence>
<accession>A0A8X8ZC95</accession>
<name>A0A8X8ZC95_SALSN</name>
<evidence type="ECO:0000256" key="5">
    <source>
        <dbReference type="ARBA" id="ARBA00023242"/>
    </source>
</evidence>
<evidence type="ECO:0000256" key="2">
    <source>
        <dbReference type="ARBA" id="ARBA00023015"/>
    </source>
</evidence>
<proteinExistence type="predicted"/>
<protein>
    <recommendedName>
        <fullName evidence="7">BHLH domain-containing protein</fullName>
    </recommendedName>
</protein>
<feature type="compositionally biased region" description="Basic and acidic residues" evidence="6">
    <location>
        <begin position="379"/>
        <end position="391"/>
    </location>
</feature>
<feature type="domain" description="BHLH" evidence="7">
    <location>
        <begin position="509"/>
        <end position="558"/>
    </location>
</feature>
<evidence type="ECO:0000256" key="4">
    <source>
        <dbReference type="ARBA" id="ARBA00023163"/>
    </source>
</evidence>
<keyword evidence="3" id="KW-0010">Activator</keyword>
<dbReference type="Gene3D" id="4.10.280.10">
    <property type="entry name" value="Helix-loop-helix DNA-binding domain"/>
    <property type="match status" value="1"/>
</dbReference>
<dbReference type="InterPro" id="IPR054502">
    <property type="entry name" value="bHLH-TF_ACT-like_plant"/>
</dbReference>
<keyword evidence="4" id="KW-0804">Transcription</keyword>
<evidence type="ECO:0000256" key="3">
    <source>
        <dbReference type="ARBA" id="ARBA00023159"/>
    </source>
</evidence>
<dbReference type="AlphaFoldDB" id="A0A8X8ZC95"/>
<feature type="compositionally biased region" description="Polar residues" evidence="6">
    <location>
        <begin position="357"/>
        <end position="378"/>
    </location>
</feature>
<dbReference type="Pfam" id="PF14215">
    <property type="entry name" value="bHLH-MYC_N"/>
    <property type="match status" value="1"/>
</dbReference>
<evidence type="ECO:0000259" key="7">
    <source>
        <dbReference type="PROSITE" id="PS50888"/>
    </source>
</evidence>
<evidence type="ECO:0000313" key="9">
    <source>
        <dbReference type="Proteomes" id="UP000298416"/>
    </source>
</evidence>
<dbReference type="GO" id="GO:0005634">
    <property type="term" value="C:nucleus"/>
    <property type="evidence" value="ECO:0007669"/>
    <property type="project" value="UniProtKB-SubCell"/>
</dbReference>
<dbReference type="Proteomes" id="UP000298416">
    <property type="component" value="Unassembled WGS sequence"/>
</dbReference>